<comment type="similarity">
    <text evidence="1">Belongs to the DNA repair enzymes AP/ExoA family.</text>
</comment>
<dbReference type="PANTHER" id="PTHR43250:SF2">
    <property type="entry name" value="EXODEOXYRIBONUCLEASE III"/>
    <property type="match status" value="1"/>
</dbReference>
<organism evidence="9 10">
    <name type="scientific">Thermocrinis albus (strain DSM 14484 / JCM 11386 / HI 11/12)</name>
    <dbReference type="NCBI Taxonomy" id="638303"/>
    <lineage>
        <taxon>Bacteria</taxon>
        <taxon>Pseudomonadati</taxon>
        <taxon>Aquificota</taxon>
        <taxon>Aquificia</taxon>
        <taxon>Aquificales</taxon>
        <taxon>Aquificaceae</taxon>
        <taxon>Thermocrinis</taxon>
    </lineage>
</organism>
<evidence type="ECO:0000256" key="6">
    <source>
        <dbReference type="PIRSR" id="PIRSR604808-2"/>
    </source>
</evidence>
<evidence type="ECO:0000256" key="2">
    <source>
        <dbReference type="ARBA" id="ARBA00022723"/>
    </source>
</evidence>
<evidence type="ECO:0000256" key="1">
    <source>
        <dbReference type="ARBA" id="ARBA00007092"/>
    </source>
</evidence>
<dbReference type="EC" id="3.1.11.2" evidence="9"/>
<dbReference type="GO" id="GO:0006281">
    <property type="term" value="P:DNA repair"/>
    <property type="evidence" value="ECO:0007669"/>
    <property type="project" value="InterPro"/>
</dbReference>
<feature type="site" description="Transition state stabilizer" evidence="7">
    <location>
        <position position="151"/>
    </location>
</feature>
<feature type="active site" description="Proton acceptor" evidence="5">
    <location>
        <position position="252"/>
    </location>
</feature>
<evidence type="ECO:0000313" key="10">
    <source>
        <dbReference type="Proteomes" id="UP000002043"/>
    </source>
</evidence>
<feature type="binding site" evidence="6">
    <location>
        <position position="252"/>
    </location>
    <ligand>
        <name>Mg(2+)</name>
        <dbReference type="ChEBI" id="CHEBI:18420"/>
        <label>1</label>
    </ligand>
</feature>
<dbReference type="SUPFAM" id="SSF56219">
    <property type="entry name" value="DNase I-like"/>
    <property type="match status" value="1"/>
</dbReference>
<dbReference type="OrthoDB" id="9803914at2"/>
<feature type="binding site" evidence="6">
    <location>
        <position position="151"/>
    </location>
    <ligand>
        <name>Mg(2+)</name>
        <dbReference type="ChEBI" id="CHEBI:18420"/>
        <label>1</label>
    </ligand>
</feature>
<dbReference type="Proteomes" id="UP000002043">
    <property type="component" value="Chromosome"/>
</dbReference>
<evidence type="ECO:0000256" key="7">
    <source>
        <dbReference type="PIRSR" id="PIRSR604808-3"/>
    </source>
</evidence>
<keyword evidence="2 6" id="KW-0479">Metal-binding</keyword>
<dbReference type="NCBIfam" id="TIGR00633">
    <property type="entry name" value="xth"/>
    <property type="match status" value="1"/>
</dbReference>
<keyword evidence="10" id="KW-1185">Reference proteome</keyword>
<dbReference type="InterPro" id="IPR036691">
    <property type="entry name" value="Endo/exonu/phosph_ase_sf"/>
</dbReference>
<dbReference type="KEGG" id="tal:Thal_1308"/>
<accession>D3SMF9</accession>
<comment type="cofactor">
    <cofactor evidence="6">
        <name>Mg(2+)</name>
        <dbReference type="ChEBI" id="CHEBI:18420"/>
    </cofactor>
    <cofactor evidence="6">
        <name>Mn(2+)</name>
        <dbReference type="ChEBI" id="CHEBI:29035"/>
    </cofactor>
    <text evidence="6">Probably binds two magnesium or manganese ions per subunit.</text>
</comment>
<dbReference type="Gene3D" id="3.60.10.10">
    <property type="entry name" value="Endonuclease/exonuclease/phosphatase"/>
    <property type="match status" value="1"/>
</dbReference>
<name>D3SMF9_THEAH</name>
<protein>
    <submittedName>
        <fullName evidence="9">Exodeoxyribonuclease III Xth</fullName>
        <ecNumber evidence="9">3.1.11.2</ecNumber>
    </submittedName>
</protein>
<keyword evidence="6" id="KW-0464">Manganese</keyword>
<dbReference type="PROSITE" id="PS51435">
    <property type="entry name" value="AP_NUCLEASE_F1_4"/>
    <property type="match status" value="1"/>
</dbReference>
<dbReference type="STRING" id="638303.Thal_1308"/>
<evidence type="ECO:0000256" key="3">
    <source>
        <dbReference type="ARBA" id="ARBA00022801"/>
    </source>
</evidence>
<dbReference type="GO" id="GO:0046872">
    <property type="term" value="F:metal ion binding"/>
    <property type="evidence" value="ECO:0007669"/>
    <property type="project" value="UniProtKB-KW"/>
</dbReference>
<dbReference type="InterPro" id="IPR005135">
    <property type="entry name" value="Endo/exonuclease/phosphatase"/>
</dbReference>
<feature type="binding site" evidence="6">
    <location>
        <position position="251"/>
    </location>
    <ligand>
        <name>Mg(2+)</name>
        <dbReference type="ChEBI" id="CHEBI:18420"/>
        <label>1</label>
    </ligand>
</feature>
<feature type="site" description="Interaction with DNA substrate" evidence="7">
    <location>
        <position position="252"/>
    </location>
</feature>
<feature type="active site" description="Proton donor/acceptor" evidence="5">
    <location>
        <position position="149"/>
    </location>
</feature>
<keyword evidence="4 6" id="KW-0460">Magnesium</keyword>
<sequence length="261" mass="30776">MAMFRVCTYNVNSIRSRRELLFMWLERSQVDVICLQETKVEERAFPFPDFEKIGYHCYVKGQRTYNGVAICSKLPLQDVFKDTSMDILDKESRIIGGRLGDIWLINVYFPHGDLRGTPKFTYKLAFYQQFYQFLAENFSPEDKIILLGDMNVALEDIDVYDPVLLRDTIGTMEEERSALRKILEWGFVDTFRYLYPNKVQFTWWDYIGGAVWKDQGMRIDYILVTKPLLPSVRDVYVDMWARKRRSPKPSDHAPVVCLLEL</sequence>
<evidence type="ECO:0000256" key="5">
    <source>
        <dbReference type="PIRSR" id="PIRSR604808-1"/>
    </source>
</evidence>
<evidence type="ECO:0000259" key="8">
    <source>
        <dbReference type="Pfam" id="PF03372"/>
    </source>
</evidence>
<evidence type="ECO:0000256" key="4">
    <source>
        <dbReference type="ARBA" id="ARBA00022842"/>
    </source>
</evidence>
<dbReference type="InterPro" id="IPR037493">
    <property type="entry name" value="ExoIII-like"/>
</dbReference>
<dbReference type="CDD" id="cd09086">
    <property type="entry name" value="ExoIII-like_AP-endo"/>
    <property type="match status" value="1"/>
</dbReference>
<feature type="binding site" evidence="6">
    <location>
        <position position="149"/>
    </location>
    <ligand>
        <name>Mg(2+)</name>
        <dbReference type="ChEBI" id="CHEBI:18420"/>
        <label>1</label>
    </ligand>
</feature>
<dbReference type="PANTHER" id="PTHR43250">
    <property type="entry name" value="EXODEOXYRIBONUCLEASE III"/>
    <property type="match status" value="1"/>
</dbReference>
<dbReference type="EMBL" id="CP001931">
    <property type="protein sequence ID" value="ADC89939.1"/>
    <property type="molecule type" value="Genomic_DNA"/>
</dbReference>
<gene>
    <name evidence="9" type="ordered locus">Thal_1308</name>
</gene>
<dbReference type="RefSeq" id="WP_012992345.1">
    <property type="nucleotide sequence ID" value="NC_013894.1"/>
</dbReference>
<feature type="binding site" evidence="6">
    <location>
        <position position="37"/>
    </location>
    <ligand>
        <name>Mg(2+)</name>
        <dbReference type="ChEBI" id="CHEBI:18420"/>
        <label>1</label>
    </ligand>
</feature>
<feature type="binding site" evidence="6">
    <location>
        <position position="10"/>
    </location>
    <ligand>
        <name>Mg(2+)</name>
        <dbReference type="ChEBI" id="CHEBI:18420"/>
        <label>1</label>
    </ligand>
</feature>
<reference evidence="10" key="1">
    <citation type="journal article" date="2010" name="Stand. Genomic Sci.">
        <title>Complete genome sequence of Thermocrinis albus type strain (HI 11/12T).</title>
        <authorList>
            <person name="Wirth R."/>
            <person name="Sikorski J."/>
            <person name="Brambilla E."/>
            <person name="Misra M."/>
            <person name="Lapidus A."/>
            <person name="Copeland A."/>
            <person name="Nolan M."/>
            <person name="Lucas S."/>
            <person name="Chen F."/>
            <person name="Tice H."/>
            <person name="Cheng J.F."/>
            <person name="Han C."/>
            <person name="Detter J.C."/>
            <person name="Tapia R."/>
            <person name="Bruce D."/>
            <person name="Goodwin L."/>
            <person name="Pitluck S."/>
            <person name="Pati A."/>
            <person name="Anderson I."/>
            <person name="Ivanova N."/>
            <person name="Mavromatis K."/>
            <person name="Mikhailova N."/>
            <person name="Chen A."/>
            <person name="Palaniappan K."/>
            <person name="Bilek Y."/>
            <person name="Hader T."/>
            <person name="Land M."/>
            <person name="Hauser L."/>
            <person name="Chang Y.J."/>
            <person name="Jeffries C.D."/>
            <person name="Tindall B.J."/>
            <person name="Rohde M."/>
            <person name="Goker M."/>
            <person name="Bristow J."/>
            <person name="Eisen J.A."/>
            <person name="Markowitz V."/>
            <person name="Hugenholtz P."/>
            <person name="Kyrpides N.C."/>
            <person name="Klenk H.P."/>
        </authorList>
    </citation>
    <scope>NUCLEOTIDE SEQUENCE [LARGE SCALE GENOMIC DNA]</scope>
    <source>
        <strain evidence="10">DSM 14484 / JCM 11386 / HI 11/12</strain>
    </source>
</reference>
<feature type="active site" evidence="5">
    <location>
        <position position="108"/>
    </location>
</feature>
<proteinExistence type="inferred from homology"/>
<dbReference type="AlphaFoldDB" id="D3SMF9"/>
<evidence type="ECO:0000313" key="9">
    <source>
        <dbReference type="EMBL" id="ADC89939.1"/>
    </source>
</evidence>
<dbReference type="eggNOG" id="COG0708">
    <property type="taxonomic scope" value="Bacteria"/>
</dbReference>
<dbReference type="NCBIfam" id="TIGR00195">
    <property type="entry name" value="exoDNase_III"/>
    <property type="match status" value="1"/>
</dbReference>
<keyword evidence="3 9" id="KW-0378">Hydrolase</keyword>
<dbReference type="GO" id="GO:0008311">
    <property type="term" value="F:double-stranded DNA 3'-5' DNA exonuclease activity"/>
    <property type="evidence" value="ECO:0007669"/>
    <property type="project" value="UniProtKB-EC"/>
</dbReference>
<dbReference type="HOGENOM" id="CLU_027539_0_1_0"/>
<dbReference type="Pfam" id="PF03372">
    <property type="entry name" value="Exo_endo_phos"/>
    <property type="match status" value="1"/>
</dbReference>
<feature type="domain" description="Endonuclease/exonuclease/phosphatase" evidence="8">
    <location>
        <begin position="7"/>
        <end position="252"/>
    </location>
</feature>
<feature type="site" description="Important for catalytic activity" evidence="7">
    <location>
        <position position="220"/>
    </location>
</feature>
<dbReference type="InterPro" id="IPR004808">
    <property type="entry name" value="AP_endonuc_1"/>
</dbReference>